<sequence>MRSLDLDTMHAPEFLGYANIGIADSEDRKFRIRIEYSFRKLVIVAKCKIYNGRHTCSVGTISQDHSKLDSDTVVKAIKALVESDPSIKVKSIMAEVQARFNYTISY</sequence>
<accession>A0A444YSV4</accession>
<protein>
    <submittedName>
        <fullName evidence="1">Uncharacterized protein</fullName>
    </submittedName>
</protein>
<gene>
    <name evidence="1" type="ORF">Ahy_B06g084813</name>
</gene>
<evidence type="ECO:0000313" key="1">
    <source>
        <dbReference type="EMBL" id="RYR04988.1"/>
    </source>
</evidence>
<organism evidence="1 2">
    <name type="scientific">Arachis hypogaea</name>
    <name type="common">Peanut</name>
    <dbReference type="NCBI Taxonomy" id="3818"/>
    <lineage>
        <taxon>Eukaryota</taxon>
        <taxon>Viridiplantae</taxon>
        <taxon>Streptophyta</taxon>
        <taxon>Embryophyta</taxon>
        <taxon>Tracheophyta</taxon>
        <taxon>Spermatophyta</taxon>
        <taxon>Magnoliopsida</taxon>
        <taxon>eudicotyledons</taxon>
        <taxon>Gunneridae</taxon>
        <taxon>Pentapetalae</taxon>
        <taxon>rosids</taxon>
        <taxon>fabids</taxon>
        <taxon>Fabales</taxon>
        <taxon>Fabaceae</taxon>
        <taxon>Papilionoideae</taxon>
        <taxon>50 kb inversion clade</taxon>
        <taxon>dalbergioids sensu lato</taxon>
        <taxon>Dalbergieae</taxon>
        <taxon>Pterocarpus clade</taxon>
        <taxon>Arachis</taxon>
    </lineage>
</organism>
<dbReference type="Proteomes" id="UP000289738">
    <property type="component" value="Chromosome B06"/>
</dbReference>
<evidence type="ECO:0000313" key="2">
    <source>
        <dbReference type="Proteomes" id="UP000289738"/>
    </source>
</evidence>
<reference evidence="1 2" key="1">
    <citation type="submission" date="2019-01" db="EMBL/GenBank/DDBJ databases">
        <title>Sequencing of cultivated peanut Arachis hypogaea provides insights into genome evolution and oil improvement.</title>
        <authorList>
            <person name="Chen X."/>
        </authorList>
    </citation>
    <scope>NUCLEOTIDE SEQUENCE [LARGE SCALE GENOMIC DNA]</scope>
    <source>
        <strain evidence="2">cv. Fuhuasheng</strain>
        <tissue evidence="1">Leaves</tissue>
    </source>
</reference>
<dbReference type="EMBL" id="SDMP01000016">
    <property type="protein sequence ID" value="RYR04988.1"/>
    <property type="molecule type" value="Genomic_DNA"/>
</dbReference>
<comment type="caution">
    <text evidence="1">The sequence shown here is derived from an EMBL/GenBank/DDBJ whole genome shotgun (WGS) entry which is preliminary data.</text>
</comment>
<proteinExistence type="predicted"/>
<dbReference type="AlphaFoldDB" id="A0A444YSV4"/>
<keyword evidence="2" id="KW-1185">Reference proteome</keyword>
<name>A0A444YSV4_ARAHY</name>